<keyword evidence="6" id="KW-0443">Lipid metabolism</keyword>
<keyword evidence="4" id="KW-0378">Hydrolase</keyword>
<evidence type="ECO:0000256" key="15">
    <source>
        <dbReference type="ARBA" id="ARBA00052632"/>
    </source>
</evidence>
<evidence type="ECO:0000259" key="21">
    <source>
        <dbReference type="PROSITE" id="PS50054"/>
    </source>
</evidence>
<name>A0A6F9DQU1_9ASCI</name>
<dbReference type="AlphaFoldDB" id="A0A6F9DQU1"/>
<comment type="catalytic activity">
    <reaction evidence="16">
        <text>1,2-dioctanoyl-sn-glycero-3-phospho-(1D-myo-inositol-5-phosphate) + H2O = 1,2-dioctanoyl-sn-glycero-3-phospho-(1D-myo-inositol) + phosphate</text>
        <dbReference type="Rhea" id="RHEA:42308"/>
        <dbReference type="ChEBI" id="CHEBI:15377"/>
        <dbReference type="ChEBI" id="CHEBI:43474"/>
        <dbReference type="ChEBI" id="CHEBI:65221"/>
        <dbReference type="ChEBI" id="CHEBI:78911"/>
    </reaction>
    <physiologicalReaction direction="left-to-right" evidence="16">
        <dbReference type="Rhea" id="RHEA:42309"/>
    </physiologicalReaction>
</comment>
<proteinExistence type="evidence at transcript level"/>
<evidence type="ECO:0000256" key="1">
    <source>
        <dbReference type="ARBA" id="ARBA00004370"/>
    </source>
</evidence>
<dbReference type="InterPro" id="IPR000340">
    <property type="entry name" value="Dual-sp_phosphatase_cat-dom"/>
</dbReference>
<dbReference type="PROSITE" id="PS50054">
    <property type="entry name" value="TYR_PHOSPHATASE_DUAL"/>
    <property type="match status" value="1"/>
</dbReference>
<comment type="function">
    <text evidence="17">Lipid phosphatase which dephosphorylates phosphatidylglycerophosphate (PGP) to phosphatidylglycerol (PG). PGP is an essential intermediate in the biosynthetic pathway of cardiolipin, a mitochondrial-specific phospholipid regulating the membrane integrity and activities of the organelle. Has also been shown to display phosphatase activity toward phosphoprotein substrates, specifically mediates dephosphorylation of mitochondrial proteins, thereby playing an essential role in ATP production. Has probably a preference for proteins phosphorylated on Ser and/or Thr residues compared to proteins phosphorylated on Tyr residues. Probably involved in regulation of insulin secretion in pancreatic beta cells. May prevent intrinsic apoptosis, probably by regulating mitochondrial membrane integrity.</text>
</comment>
<dbReference type="Gene3D" id="3.90.190.10">
    <property type="entry name" value="Protein tyrosine phosphatase superfamily"/>
    <property type="match status" value="1"/>
</dbReference>
<dbReference type="GO" id="GO:0004721">
    <property type="term" value="F:phosphoprotein phosphatase activity"/>
    <property type="evidence" value="ECO:0007669"/>
    <property type="project" value="UniProtKB-KW"/>
</dbReference>
<dbReference type="InterPro" id="IPR029021">
    <property type="entry name" value="Prot-tyrosine_phosphatase-like"/>
</dbReference>
<feature type="domain" description="Tyrosine-protein phosphatase" evidence="21">
    <location>
        <begin position="30"/>
        <end position="181"/>
    </location>
</feature>
<protein>
    <recommendedName>
        <fullName evidence="19">Phosphatidylglycerophosphatase and protein-tyrosine phosphatase 1</fullName>
        <ecNumber evidence="11">3.1.3.27</ecNumber>
    </recommendedName>
    <alternativeName>
        <fullName evidence="20">Protein-tyrosine phosphatase mitochondrial 1</fullName>
    </alternativeName>
</protein>
<dbReference type="InterPro" id="IPR044596">
    <property type="entry name" value="PTPMT1-like"/>
</dbReference>
<evidence type="ECO:0000256" key="12">
    <source>
        <dbReference type="ARBA" id="ARBA00050944"/>
    </source>
</evidence>
<comment type="catalytic activity">
    <reaction evidence="14">
        <text>1,2-dibutyryl-sn-glycero-3-phospho-(1D-myo-inositol-5-phosphate) + H2O = 1,2-dibutyryl-sn-glycero-3-phospho-(1D-myo-inositol) + phosphate</text>
        <dbReference type="Rhea" id="RHEA:42584"/>
        <dbReference type="ChEBI" id="CHEBI:15377"/>
        <dbReference type="ChEBI" id="CHEBI:43474"/>
        <dbReference type="ChEBI" id="CHEBI:82605"/>
        <dbReference type="ChEBI" id="CHEBI:82606"/>
    </reaction>
    <physiologicalReaction direction="left-to-right" evidence="14">
        <dbReference type="Rhea" id="RHEA:42585"/>
    </physiologicalReaction>
</comment>
<evidence type="ECO:0000256" key="4">
    <source>
        <dbReference type="ARBA" id="ARBA00022801"/>
    </source>
</evidence>
<evidence type="ECO:0000256" key="19">
    <source>
        <dbReference type="ARBA" id="ARBA00069309"/>
    </source>
</evidence>
<evidence type="ECO:0000313" key="23">
    <source>
        <dbReference type="EMBL" id="CAB3265275.1"/>
    </source>
</evidence>
<sequence>MTLWQTFSKASFYPTLAYNLILEKVTSRTWYSRIDETVLLGALPFKSMTKQLIEKEGVQGVVSLNEDFEVEKFVNTAEDWKSWGVQLLRLRTPDFVASPSQTHLKQGVDFILEHRERCESVYVHCKAGRTRSATLVACYLMTVYDCSPSQAVEMILSKRPHVWLRKTQLSSIDCYYKENLEGKFPKYPPTSV</sequence>
<dbReference type="GO" id="GO:0016020">
    <property type="term" value="C:membrane"/>
    <property type="evidence" value="ECO:0007669"/>
    <property type="project" value="UniProtKB-SubCell"/>
</dbReference>
<keyword evidence="8" id="KW-0594">Phospholipid biosynthesis</keyword>
<evidence type="ECO:0000256" key="3">
    <source>
        <dbReference type="ARBA" id="ARBA00022516"/>
    </source>
</evidence>
<dbReference type="SUPFAM" id="SSF52799">
    <property type="entry name" value="(Phosphotyrosine protein) phosphatases II"/>
    <property type="match status" value="1"/>
</dbReference>
<dbReference type="PANTHER" id="PTHR46712">
    <property type="entry name" value="PHOSPHATIDYLGLYCEROPHOSPHATASE AND PROTEIN-TYROSINE PHOSPHATASE 1"/>
    <property type="match status" value="1"/>
</dbReference>
<comment type="catalytic activity">
    <reaction evidence="15">
        <text>1,2-di-(9Z-octadecenoyl)-sn-glycero-3-phospho-(1'-sn-glycerol-3'-phosphate) + H2O = 1,2-di-(9Z-octadecenoyl)-sn-glycero-3-phospho-(1'-sn-glycerol) + phosphate</text>
        <dbReference type="Rhea" id="RHEA:42304"/>
        <dbReference type="ChEBI" id="CHEBI:15377"/>
        <dbReference type="ChEBI" id="CHEBI:43474"/>
        <dbReference type="ChEBI" id="CHEBI:75163"/>
        <dbReference type="ChEBI" id="CHEBI:78907"/>
    </reaction>
    <physiologicalReaction direction="left-to-right" evidence="15">
        <dbReference type="Rhea" id="RHEA:42305"/>
    </physiologicalReaction>
</comment>
<evidence type="ECO:0000256" key="6">
    <source>
        <dbReference type="ARBA" id="ARBA00023098"/>
    </source>
</evidence>
<keyword evidence="9" id="KW-1208">Phospholipid metabolism</keyword>
<evidence type="ECO:0000256" key="18">
    <source>
        <dbReference type="ARBA" id="ARBA00065692"/>
    </source>
</evidence>
<evidence type="ECO:0000256" key="11">
    <source>
        <dbReference type="ARBA" id="ARBA00024224"/>
    </source>
</evidence>
<comment type="pathway">
    <text evidence="2">Lipid metabolism.</text>
</comment>
<keyword evidence="7" id="KW-0472">Membrane</keyword>
<evidence type="ECO:0000256" key="10">
    <source>
        <dbReference type="ARBA" id="ARBA00024192"/>
    </source>
</evidence>
<comment type="catalytic activity">
    <reaction evidence="12">
        <text>a 1,2-diacyl-sn-glycero-3-phospho-(1'-sn-glycero-3'-phosphate) + H2O = a 1,2-diacyl-sn-glycero-3-phospho-(1'-sn-glycerol) + phosphate</text>
        <dbReference type="Rhea" id="RHEA:33751"/>
        <dbReference type="ChEBI" id="CHEBI:15377"/>
        <dbReference type="ChEBI" id="CHEBI:43474"/>
        <dbReference type="ChEBI" id="CHEBI:60110"/>
        <dbReference type="ChEBI" id="CHEBI:64716"/>
        <dbReference type="EC" id="3.1.3.27"/>
    </reaction>
    <physiologicalReaction direction="left-to-right" evidence="12">
        <dbReference type="Rhea" id="RHEA:33752"/>
    </physiologicalReaction>
</comment>
<dbReference type="CDD" id="cd14524">
    <property type="entry name" value="PTPMT1"/>
    <property type="match status" value="1"/>
</dbReference>
<comment type="subcellular location">
    <subcellularLocation>
        <location evidence="1">Membrane</location>
    </subcellularLocation>
</comment>
<dbReference type="EC" id="3.1.3.27" evidence="11"/>
<accession>A0A6F9DQU1</accession>
<keyword evidence="3" id="KW-0444">Lipid biosynthesis</keyword>
<dbReference type="GO" id="GO:0008962">
    <property type="term" value="F:phosphatidylglycerophosphatase activity"/>
    <property type="evidence" value="ECO:0007669"/>
    <property type="project" value="UniProtKB-EC"/>
</dbReference>
<dbReference type="InterPro" id="IPR020422">
    <property type="entry name" value="TYR_PHOSPHATASE_DUAL_dom"/>
</dbReference>
<dbReference type="EMBL" id="LR789413">
    <property type="protein sequence ID" value="CAB3265275.1"/>
    <property type="molecule type" value="mRNA"/>
</dbReference>
<keyword evidence="5" id="KW-0904">Protein phosphatase</keyword>
<dbReference type="GO" id="GO:0008654">
    <property type="term" value="P:phospholipid biosynthetic process"/>
    <property type="evidence" value="ECO:0007669"/>
    <property type="project" value="UniProtKB-KW"/>
</dbReference>
<comment type="subunit">
    <text evidence="18">Interacts with STYXL1; the interaction inhibits PTPMT1 catalytic activity.</text>
</comment>
<evidence type="ECO:0000256" key="5">
    <source>
        <dbReference type="ARBA" id="ARBA00022912"/>
    </source>
</evidence>
<gene>
    <name evidence="23" type="primary">Ptpmt1</name>
</gene>
<dbReference type="GO" id="GO:0005737">
    <property type="term" value="C:cytoplasm"/>
    <property type="evidence" value="ECO:0007669"/>
    <property type="project" value="UniProtKB-ARBA"/>
</dbReference>
<evidence type="ECO:0000256" key="20">
    <source>
        <dbReference type="ARBA" id="ARBA00082724"/>
    </source>
</evidence>
<evidence type="ECO:0000256" key="2">
    <source>
        <dbReference type="ARBA" id="ARBA00005189"/>
    </source>
</evidence>
<evidence type="ECO:0000256" key="13">
    <source>
        <dbReference type="ARBA" id="ARBA00051818"/>
    </source>
</evidence>
<evidence type="ECO:0000256" key="16">
    <source>
        <dbReference type="ARBA" id="ARBA00052780"/>
    </source>
</evidence>
<organism evidence="23">
    <name type="scientific">Phallusia mammillata</name>
    <dbReference type="NCBI Taxonomy" id="59560"/>
    <lineage>
        <taxon>Eukaryota</taxon>
        <taxon>Metazoa</taxon>
        <taxon>Chordata</taxon>
        <taxon>Tunicata</taxon>
        <taxon>Ascidiacea</taxon>
        <taxon>Phlebobranchia</taxon>
        <taxon>Ascidiidae</taxon>
        <taxon>Phallusia</taxon>
    </lineage>
</organism>
<dbReference type="InterPro" id="IPR016130">
    <property type="entry name" value="Tyr_Pase_AS"/>
</dbReference>
<dbReference type="InterPro" id="IPR000387">
    <property type="entry name" value="Tyr_Pase_dom"/>
</dbReference>
<evidence type="ECO:0000256" key="17">
    <source>
        <dbReference type="ARBA" id="ARBA00055472"/>
    </source>
</evidence>
<dbReference type="SMART" id="SM00195">
    <property type="entry name" value="DSPc"/>
    <property type="match status" value="1"/>
</dbReference>
<feature type="domain" description="Tyrosine specific protein phosphatases" evidence="22">
    <location>
        <begin position="102"/>
        <end position="170"/>
    </location>
</feature>
<dbReference type="PROSITE" id="PS50056">
    <property type="entry name" value="TYR_PHOSPHATASE_2"/>
    <property type="match status" value="1"/>
</dbReference>
<dbReference type="InterPro" id="IPR042165">
    <property type="entry name" value="PTPMT1"/>
</dbReference>
<dbReference type="PANTHER" id="PTHR46712:SF1">
    <property type="entry name" value="PHOSPHATIDYLGLYCEROPHOSPHATASE AND PROTEIN-TYROSINE PHOSPHATASE 1"/>
    <property type="match status" value="1"/>
</dbReference>
<evidence type="ECO:0000256" key="9">
    <source>
        <dbReference type="ARBA" id="ARBA00023264"/>
    </source>
</evidence>
<comment type="catalytic activity">
    <reaction evidence="13">
        <text>a 1-acyl-2-hexanoyl-sn-glycero-3-phospho-(1D-myo-inositol-5-phosphate) + H2O = a 1-acyl-2-hexanoyl-sn-glycero-3-phospho-(1D-myo-inositol) + phosphate</text>
        <dbReference type="Rhea" id="RHEA:42320"/>
        <dbReference type="ChEBI" id="CHEBI:15377"/>
        <dbReference type="ChEBI" id="CHEBI:43474"/>
        <dbReference type="ChEBI" id="CHEBI:78930"/>
        <dbReference type="ChEBI" id="CHEBI:78931"/>
    </reaction>
    <physiologicalReaction direction="left-to-right" evidence="13">
        <dbReference type="Rhea" id="RHEA:42321"/>
    </physiologicalReaction>
</comment>
<evidence type="ECO:0000256" key="14">
    <source>
        <dbReference type="ARBA" id="ARBA00052505"/>
    </source>
</evidence>
<dbReference type="PROSITE" id="PS00383">
    <property type="entry name" value="TYR_PHOSPHATASE_1"/>
    <property type="match status" value="1"/>
</dbReference>
<dbReference type="FunFam" id="3.90.190.10:FF:000060">
    <property type="entry name" value="Phosphatidylglycerophosphatase and protein-tyrosine phosphatase 1"/>
    <property type="match status" value="1"/>
</dbReference>
<reference evidence="23" key="1">
    <citation type="submission" date="2020-04" db="EMBL/GenBank/DDBJ databases">
        <authorList>
            <person name="Neveu A P."/>
        </authorList>
    </citation>
    <scope>NUCLEOTIDE SEQUENCE</scope>
    <source>
        <tissue evidence="23">Whole embryo</tissue>
    </source>
</reference>
<comment type="pathway">
    <text evidence="10">Phospholipid metabolism; phosphatidylglycerol biosynthesis; phosphatidylglycerol from CDP-diacylglycerol: step 2/2.</text>
</comment>
<dbReference type="Pfam" id="PF00782">
    <property type="entry name" value="DSPc"/>
    <property type="match status" value="1"/>
</dbReference>
<evidence type="ECO:0000256" key="8">
    <source>
        <dbReference type="ARBA" id="ARBA00023209"/>
    </source>
</evidence>
<dbReference type="GO" id="GO:0004439">
    <property type="term" value="F:phosphatidylinositol-4,5-bisphosphate 5-phosphatase activity"/>
    <property type="evidence" value="ECO:0007669"/>
    <property type="project" value="TreeGrafter"/>
</dbReference>
<evidence type="ECO:0000256" key="7">
    <source>
        <dbReference type="ARBA" id="ARBA00023136"/>
    </source>
</evidence>
<evidence type="ECO:0000259" key="22">
    <source>
        <dbReference type="PROSITE" id="PS50056"/>
    </source>
</evidence>